<dbReference type="InterPro" id="IPR029068">
    <property type="entry name" value="Glyas_Bleomycin-R_OHBP_Dase"/>
</dbReference>
<comment type="caution">
    <text evidence="2">The sequence shown here is derived from an EMBL/GenBank/DDBJ whole genome shotgun (WGS) entry which is preliminary data.</text>
</comment>
<dbReference type="PANTHER" id="PTHR33993">
    <property type="entry name" value="GLYOXALASE-RELATED"/>
    <property type="match status" value="1"/>
</dbReference>
<reference evidence="2 3" key="1">
    <citation type="submission" date="2015-01" db="EMBL/GenBank/DDBJ databases">
        <title>Genome sequence of Mycobacterium llatzerense and Mycobacterium immunogenum recovered from brain abscess.</title>
        <authorList>
            <person name="Greninger A.L."/>
            <person name="Langelier C."/>
            <person name="Cunningham G."/>
            <person name="Chiu C.Y."/>
            <person name="Miller S."/>
        </authorList>
    </citation>
    <scope>NUCLEOTIDE SEQUENCE [LARGE SCALE GENOMIC DNA]</scope>
    <source>
        <strain evidence="2 3">CLUC14</strain>
    </source>
</reference>
<proteinExistence type="predicted"/>
<dbReference type="PROSITE" id="PS51819">
    <property type="entry name" value="VOC"/>
    <property type="match status" value="2"/>
</dbReference>
<dbReference type="PANTHER" id="PTHR33993:SF10">
    <property type="entry name" value="CONSERVED PROTEIN"/>
    <property type="match status" value="1"/>
</dbReference>
<accession>A0A0D1LRL4</accession>
<dbReference type="SUPFAM" id="SSF54593">
    <property type="entry name" value="Glyoxalase/Bleomycin resistance protein/Dihydroxybiphenyl dioxygenase"/>
    <property type="match status" value="2"/>
</dbReference>
<dbReference type="InterPro" id="IPR037523">
    <property type="entry name" value="VOC_core"/>
</dbReference>
<dbReference type="OrthoDB" id="9793039at2"/>
<protein>
    <submittedName>
        <fullName evidence="2">Hydroxylase</fullName>
    </submittedName>
</protein>
<dbReference type="EMBL" id="JXST01000001">
    <property type="protein sequence ID" value="KIU18736.1"/>
    <property type="molecule type" value="Genomic_DNA"/>
</dbReference>
<dbReference type="Pfam" id="PF18029">
    <property type="entry name" value="Glyoxalase_6"/>
    <property type="match status" value="1"/>
</dbReference>
<dbReference type="Pfam" id="PF00903">
    <property type="entry name" value="Glyoxalase"/>
    <property type="match status" value="1"/>
</dbReference>
<dbReference type="PATRIC" id="fig|280871.6.peg.60"/>
<dbReference type="InterPro" id="IPR004360">
    <property type="entry name" value="Glyas_Fos-R_dOase_dom"/>
</dbReference>
<keyword evidence="3" id="KW-1185">Reference proteome</keyword>
<feature type="domain" description="VOC" evidence="1">
    <location>
        <begin position="139"/>
        <end position="254"/>
    </location>
</feature>
<dbReference type="RefSeq" id="WP_043983934.1">
    <property type="nucleotide sequence ID" value="NZ_JXST01000001.1"/>
</dbReference>
<dbReference type="Gene3D" id="3.10.180.10">
    <property type="entry name" value="2,3-Dihydroxybiphenyl 1,2-Dioxygenase, domain 1"/>
    <property type="match status" value="2"/>
</dbReference>
<feature type="domain" description="VOC" evidence="1">
    <location>
        <begin position="11"/>
        <end position="125"/>
    </location>
</feature>
<evidence type="ECO:0000313" key="3">
    <source>
        <dbReference type="Proteomes" id="UP000032221"/>
    </source>
</evidence>
<dbReference type="AlphaFoldDB" id="A0A0D1LRL4"/>
<dbReference type="InterPro" id="IPR052164">
    <property type="entry name" value="Anthracycline_SecMetBiosynth"/>
</dbReference>
<evidence type="ECO:0000313" key="2">
    <source>
        <dbReference type="EMBL" id="KIU18736.1"/>
    </source>
</evidence>
<evidence type="ECO:0000259" key="1">
    <source>
        <dbReference type="PROSITE" id="PS51819"/>
    </source>
</evidence>
<dbReference type="STRING" id="280871.TL10_00295"/>
<dbReference type="Proteomes" id="UP000032221">
    <property type="component" value="Unassembled WGS sequence"/>
</dbReference>
<organism evidence="2 3">
    <name type="scientific">Mycolicibacterium llatzerense</name>
    <dbReference type="NCBI Taxonomy" id="280871"/>
    <lineage>
        <taxon>Bacteria</taxon>
        <taxon>Bacillati</taxon>
        <taxon>Actinomycetota</taxon>
        <taxon>Actinomycetes</taxon>
        <taxon>Mycobacteriales</taxon>
        <taxon>Mycobacteriaceae</taxon>
        <taxon>Mycolicibacterium</taxon>
    </lineage>
</organism>
<dbReference type="CDD" id="cd07247">
    <property type="entry name" value="SgaA_N_like"/>
    <property type="match status" value="2"/>
</dbReference>
<name>A0A0D1LRL4_9MYCO</name>
<gene>
    <name evidence="2" type="ORF">TL10_00295</name>
</gene>
<sequence length="256" mass="27353">MTTRTATPLGAPVWIDLATSDAAGAQAFYRTVMGWEYENPGPDYGGYINARRDGRYVGGMMASDPAWNAPDAWTVYLHTADIQATIDAAVAAGATNCIPAMEVPEKGWMAMLTDPTGAFFGLWQPTGHQGFEVYEEAGAPAWFQLTTTDFAKATEFYTMVFGWQLQVEADSPEFRYSNAIFDGVPLIGVMDGSVIPGLVGSTWNCFLGSDDVDKTIELITANGGSVLRAAEDTPYGRLAAVTDPTGAAFNLASIQG</sequence>
<dbReference type="InterPro" id="IPR041581">
    <property type="entry name" value="Glyoxalase_6"/>
</dbReference>